<dbReference type="GO" id="GO:0003887">
    <property type="term" value="F:DNA-directed DNA polymerase activity"/>
    <property type="evidence" value="ECO:0007669"/>
    <property type="project" value="UniProtKB-UniRule"/>
</dbReference>
<comment type="subunit">
    <text evidence="9">Forms a ring-shaped head-to-tail homodimer around DNA.</text>
</comment>
<reference evidence="13" key="1">
    <citation type="journal article" date="2022" name="Int. J. Syst. Evol. Microbiol.">
        <title>Granulimonas faecalis gen. nov., sp. nov., and Leptogranulimonas caecicola gen. nov., sp. nov., novel lactate-producing Atopobiaceae bacteria isolated from mouse intestines, and an emended description of the family Atopobiaceae.</title>
        <authorList>
            <person name="Morinaga K."/>
            <person name="Kusada H."/>
            <person name="Sakamoto S."/>
            <person name="Murakami T."/>
            <person name="Toyoda A."/>
            <person name="Mori H."/>
            <person name="Meng X.Y."/>
            <person name="Takashino M."/>
            <person name="Murotomi K."/>
            <person name="Tamaki H."/>
        </authorList>
    </citation>
    <scope>NUCLEOTIDE SEQUENCE</scope>
    <source>
        <strain evidence="13">OPF53</strain>
    </source>
</reference>
<organism evidence="13 14">
    <name type="scientific">Granulimonas faecalis</name>
    <dbReference type="NCBI Taxonomy" id="2894155"/>
    <lineage>
        <taxon>Bacteria</taxon>
        <taxon>Bacillati</taxon>
        <taxon>Actinomycetota</taxon>
        <taxon>Coriobacteriia</taxon>
        <taxon>Coriobacteriales</taxon>
        <taxon>Kribbibacteriaceae</taxon>
        <taxon>Granulimonas</taxon>
    </lineage>
</organism>
<evidence type="ECO:0000256" key="6">
    <source>
        <dbReference type="ARBA" id="ARBA00022705"/>
    </source>
</evidence>
<dbReference type="InterPro" id="IPR022637">
    <property type="entry name" value="DNA_polIII_beta_cen"/>
</dbReference>
<keyword evidence="7 9" id="KW-0239">DNA-directed DNA polymerase</keyword>
<dbReference type="GO" id="GO:0006271">
    <property type="term" value="P:DNA strand elongation involved in DNA replication"/>
    <property type="evidence" value="ECO:0007669"/>
    <property type="project" value="TreeGrafter"/>
</dbReference>
<keyword evidence="6 9" id="KW-0235">DNA replication</keyword>
<comment type="caution">
    <text evidence="13">The sequence shown here is derived from an EMBL/GenBank/DDBJ whole genome shotgun (WGS) entry which is preliminary data.</text>
</comment>
<dbReference type="SMART" id="SM00480">
    <property type="entry name" value="POL3Bc"/>
    <property type="match status" value="1"/>
</dbReference>
<dbReference type="Pfam" id="PF02768">
    <property type="entry name" value="DNA_pol3_beta_3"/>
    <property type="match status" value="1"/>
</dbReference>
<dbReference type="NCBIfam" id="TIGR00663">
    <property type="entry name" value="dnan"/>
    <property type="match status" value="1"/>
</dbReference>
<dbReference type="AlphaFoldDB" id="A0AAV5B655"/>
<dbReference type="InterPro" id="IPR022635">
    <property type="entry name" value="DNA_polIII_beta_C"/>
</dbReference>
<accession>A0AAV5B655</accession>
<evidence type="ECO:0000256" key="8">
    <source>
        <dbReference type="ARBA" id="ARBA00023125"/>
    </source>
</evidence>
<evidence type="ECO:0000256" key="7">
    <source>
        <dbReference type="ARBA" id="ARBA00022932"/>
    </source>
</evidence>
<name>A0AAV5B655_9ACTN</name>
<dbReference type="InterPro" id="IPR001001">
    <property type="entry name" value="DNA_polIII_beta"/>
</dbReference>
<evidence type="ECO:0000256" key="1">
    <source>
        <dbReference type="ARBA" id="ARBA00004496"/>
    </source>
</evidence>
<feature type="domain" description="DNA polymerase III beta sliding clamp central" evidence="11">
    <location>
        <begin position="128"/>
        <end position="241"/>
    </location>
</feature>
<evidence type="ECO:0000259" key="12">
    <source>
        <dbReference type="Pfam" id="PF02768"/>
    </source>
</evidence>
<keyword evidence="4 9" id="KW-0808">Transferase</keyword>
<feature type="domain" description="DNA polymerase III beta sliding clamp C-terminal" evidence="12">
    <location>
        <begin position="244"/>
        <end position="365"/>
    </location>
</feature>
<protein>
    <recommendedName>
        <fullName evidence="9">Beta sliding clamp</fullName>
    </recommendedName>
</protein>
<dbReference type="Pfam" id="PF02767">
    <property type="entry name" value="DNA_pol3_beta_2"/>
    <property type="match status" value="1"/>
</dbReference>
<dbReference type="PANTHER" id="PTHR30478">
    <property type="entry name" value="DNA POLYMERASE III SUBUNIT BETA"/>
    <property type="match status" value="1"/>
</dbReference>
<comment type="subcellular location">
    <subcellularLocation>
        <location evidence="1 9">Cytoplasm</location>
    </subcellularLocation>
</comment>
<evidence type="ECO:0000256" key="9">
    <source>
        <dbReference type="PIRNR" id="PIRNR000804"/>
    </source>
</evidence>
<dbReference type="PIRSF" id="PIRSF000804">
    <property type="entry name" value="DNA_pol_III_b"/>
    <property type="match status" value="1"/>
</dbReference>
<dbReference type="GO" id="GO:0003677">
    <property type="term" value="F:DNA binding"/>
    <property type="evidence" value="ECO:0007669"/>
    <property type="project" value="UniProtKB-UniRule"/>
</dbReference>
<dbReference type="GO" id="GO:0008408">
    <property type="term" value="F:3'-5' exonuclease activity"/>
    <property type="evidence" value="ECO:0007669"/>
    <property type="project" value="InterPro"/>
</dbReference>
<dbReference type="GO" id="GO:0009360">
    <property type="term" value="C:DNA polymerase III complex"/>
    <property type="evidence" value="ECO:0007669"/>
    <property type="project" value="InterPro"/>
</dbReference>
<dbReference type="PANTHER" id="PTHR30478:SF0">
    <property type="entry name" value="BETA SLIDING CLAMP"/>
    <property type="match status" value="1"/>
</dbReference>
<evidence type="ECO:0000256" key="5">
    <source>
        <dbReference type="ARBA" id="ARBA00022695"/>
    </source>
</evidence>
<dbReference type="RefSeq" id="WP_265591100.1">
    <property type="nucleotide sequence ID" value="NZ_BQKC01000002.1"/>
</dbReference>
<evidence type="ECO:0000256" key="3">
    <source>
        <dbReference type="ARBA" id="ARBA00022490"/>
    </source>
</evidence>
<dbReference type="InterPro" id="IPR046938">
    <property type="entry name" value="DNA_clamp_sf"/>
</dbReference>
<evidence type="ECO:0000313" key="13">
    <source>
        <dbReference type="EMBL" id="GJM56213.1"/>
    </source>
</evidence>
<evidence type="ECO:0000259" key="11">
    <source>
        <dbReference type="Pfam" id="PF02767"/>
    </source>
</evidence>
<gene>
    <name evidence="13" type="primary">dnaN_2</name>
    <name evidence="13" type="ORF">ATOP_18680</name>
</gene>
<dbReference type="SUPFAM" id="SSF55979">
    <property type="entry name" value="DNA clamp"/>
    <property type="match status" value="3"/>
</dbReference>
<feature type="domain" description="DNA polymerase III beta sliding clamp N-terminal" evidence="10">
    <location>
        <begin position="3"/>
        <end position="118"/>
    </location>
</feature>
<dbReference type="Gene3D" id="3.10.150.10">
    <property type="entry name" value="DNA Polymerase III, subunit A, domain 2"/>
    <property type="match status" value="1"/>
</dbReference>
<keyword evidence="3 9" id="KW-0963">Cytoplasm</keyword>
<comment type="similarity">
    <text evidence="2 9">Belongs to the beta sliding clamp family.</text>
</comment>
<keyword evidence="5 9" id="KW-0548">Nucleotidyltransferase</keyword>
<keyword evidence="8" id="KW-0238">DNA-binding</keyword>
<comment type="function">
    <text evidence="9">Confers DNA tethering and processivity to DNA polymerases and other proteins. Acts as a clamp, forming a ring around DNA (a reaction catalyzed by the clamp-loading complex) which diffuses in an ATP-independent manner freely and bidirectionally along dsDNA. Initially characterized for its ability to contact the catalytic subunit of DNA polymerase III (Pol III), a complex, multichain enzyme responsible for most of the replicative synthesis in bacteria; Pol III exhibits 3'-5' exonuclease proofreading activity. The beta chain is required for initiation of replication as well as for processivity of DNA replication.</text>
</comment>
<dbReference type="CDD" id="cd00140">
    <property type="entry name" value="beta_clamp"/>
    <property type="match status" value="1"/>
</dbReference>
<evidence type="ECO:0000313" key="14">
    <source>
        <dbReference type="Proteomes" id="UP001055025"/>
    </source>
</evidence>
<dbReference type="InterPro" id="IPR022634">
    <property type="entry name" value="DNA_polIII_beta_N"/>
</dbReference>
<dbReference type="EMBL" id="BQKC01000002">
    <property type="protein sequence ID" value="GJM56213.1"/>
    <property type="molecule type" value="Genomic_DNA"/>
</dbReference>
<dbReference type="Gene3D" id="3.70.10.10">
    <property type="match status" value="1"/>
</dbReference>
<dbReference type="Proteomes" id="UP001055025">
    <property type="component" value="Unassembled WGS sequence"/>
</dbReference>
<keyword evidence="14" id="KW-1185">Reference proteome</keyword>
<dbReference type="Pfam" id="PF00712">
    <property type="entry name" value="DNA_pol3_beta"/>
    <property type="match status" value="1"/>
</dbReference>
<dbReference type="GO" id="GO:0005737">
    <property type="term" value="C:cytoplasm"/>
    <property type="evidence" value="ECO:0007669"/>
    <property type="project" value="UniProtKB-SubCell"/>
</dbReference>
<sequence>MIVSVAPDALAAAVASVSKVTATVAETPVLAGVLLVADASGTLSVTGTDGLRSARLSVPAQVEEPGAAVVSARTLARVAKSLPGGVCSLEGSGAFLKVSSGRSRFSLQALPPKDFPAFPEVSPDSSAELPAEVLADLVGRVRRFASKDLSRPILCSVAVEVASGRLTLKATDGYRLAVASAGLADDGASFSALLPADALAEAVAMASGAEGLSVGRGGGQWVVSWRGGSYVCRLVEGCYPEAESLFPTTTSCTLGLPLGPFLDALSRVALVAKENPRVRLDVRASEGEVAVSAASGEVGDASDSVGCSVEGTPVAVGLNYRFLADALAAFDGREAVSLGMSGEMAPAVLSSPGSPEVRCLVMPTRL</sequence>
<evidence type="ECO:0000256" key="4">
    <source>
        <dbReference type="ARBA" id="ARBA00022679"/>
    </source>
</evidence>
<evidence type="ECO:0000256" key="2">
    <source>
        <dbReference type="ARBA" id="ARBA00010752"/>
    </source>
</evidence>
<evidence type="ECO:0000259" key="10">
    <source>
        <dbReference type="Pfam" id="PF00712"/>
    </source>
</evidence>
<proteinExistence type="inferred from homology"/>